<dbReference type="PROSITE" id="PS50835">
    <property type="entry name" value="IG_LIKE"/>
    <property type="match status" value="6"/>
</dbReference>
<dbReference type="EMBL" id="GL194464">
    <property type="protein sequence ID" value="EFB15202.1"/>
    <property type="molecule type" value="Genomic_DNA"/>
</dbReference>
<dbReference type="InParanoid" id="D2I4F7"/>
<feature type="compositionally biased region" description="Basic and acidic residues" evidence="8">
    <location>
        <begin position="335"/>
        <end position="346"/>
    </location>
</feature>
<sequence length="837" mass="89892">AATSKPVISLHPPWTTVFKGEAVTLTCHESHFHAAEDKKWYRWYLGTEILREIPGNTIQVYDSGEYRCQIHNSPLSDGVSLTFSSAKLILQAPRSVFEGDSVTLMCRTKRNVTLTRTLYKNNKALMGLDKNFSFHIKHSSLKDNGEYRCTGFEAPCCSVSSNTIKIQVQELFPRPVLRAHPSPATPGYPVSLTCETQLPPQKSDVQLQFGFFRDGQCLVSGSENLLKISIPSIMGSKDPPYYWCEAWTVTPSVHKESQKLQIPLQMAAHWPLSFFLALFFHLETEGVRLGAEEKVLEECTNLEGRRVKGRSPSPAPVSAEAENRHRGKDPLTWAREGRDSQGHRQEGGTVPVSRPVLTVSPPGAHAVEGHMVTLHCQAQRGSPRIVYQFYHGDVPLGRSSAPSEGGASFSLTLTAEHSGTYSCTADNGLGVQRSQPVVLSVTVPVSRPVLTVSPPGARVVEGHMVTLHCQAQRGSPRIVYQFYHGDVPLGRSSAPSEGGASFSLTLTAERSGTYSCTADNGFSPQRSNAKSLSVTVPASRPVLILRTPGTRAVVGDVMELRCEAHRGSPPILYRFYHENVILGSNWAPSGGGVSFSLSLTAEHSGNYACEADNGLGVQRSEAASLSVTVPASHPVLTLKAPRTRAVVGDMMELRCEAQRGSPPILYQFYHEDVILGNTLDPSGGGASFNLSLTAEHSGNYSCEADNGLGPQRSKAVPLSVTVPASRPVLTLRAPGAQVFPGDTVELRCEAQRGSPPILYRFYHEDVTLGSSSAPSGGGASFSLSLTAEHSGNYSCEADNGLGPQRSKAVPLSVSGLTGSRSGLVAGVAGGLLTVMGL</sequence>
<dbReference type="SMART" id="SM00409">
    <property type="entry name" value="IG"/>
    <property type="match status" value="8"/>
</dbReference>
<feature type="domain" description="Ig-like" evidence="9">
    <location>
        <begin position="541"/>
        <end position="628"/>
    </location>
</feature>
<evidence type="ECO:0000256" key="1">
    <source>
        <dbReference type="ARBA" id="ARBA00004236"/>
    </source>
</evidence>
<dbReference type="InterPro" id="IPR036179">
    <property type="entry name" value="Ig-like_dom_sf"/>
</dbReference>
<evidence type="ECO:0000256" key="8">
    <source>
        <dbReference type="SAM" id="MobiDB-lite"/>
    </source>
</evidence>
<dbReference type="Pfam" id="PF13895">
    <property type="entry name" value="Ig_2"/>
    <property type="match status" value="7"/>
</dbReference>
<keyword evidence="4" id="KW-0472">Membrane</keyword>
<dbReference type="InterPro" id="IPR013783">
    <property type="entry name" value="Ig-like_fold"/>
</dbReference>
<evidence type="ECO:0000256" key="7">
    <source>
        <dbReference type="ARBA" id="ARBA00023319"/>
    </source>
</evidence>
<dbReference type="Gene3D" id="2.60.40.10">
    <property type="entry name" value="Immunoglobulins"/>
    <property type="match status" value="8"/>
</dbReference>
<dbReference type="FunFam" id="2.60.40.10:FF:000357">
    <property type="entry name" value="Fc receptor like 1"/>
    <property type="match status" value="5"/>
</dbReference>
<feature type="non-terminal residue" evidence="10">
    <location>
        <position position="837"/>
    </location>
</feature>
<keyword evidence="5" id="KW-1015">Disulfide bond</keyword>
<dbReference type="PANTHER" id="PTHR11481">
    <property type="entry name" value="IMMUNOGLOBULIN FC RECEPTOR"/>
    <property type="match status" value="1"/>
</dbReference>
<evidence type="ECO:0000256" key="5">
    <source>
        <dbReference type="ARBA" id="ARBA00023157"/>
    </source>
</evidence>
<comment type="subcellular location">
    <subcellularLocation>
        <location evidence="1">Cell membrane</location>
    </subcellularLocation>
</comment>
<dbReference type="GO" id="GO:0009897">
    <property type="term" value="C:external side of plasma membrane"/>
    <property type="evidence" value="ECO:0007669"/>
    <property type="project" value="TreeGrafter"/>
</dbReference>
<evidence type="ECO:0000256" key="4">
    <source>
        <dbReference type="ARBA" id="ARBA00023136"/>
    </source>
</evidence>
<gene>
    <name evidence="10" type="ORF">PANDA_020472</name>
</gene>
<proteinExistence type="predicted"/>
<evidence type="ECO:0000313" key="10">
    <source>
        <dbReference type="EMBL" id="EFB15202.1"/>
    </source>
</evidence>
<feature type="region of interest" description="Disordered" evidence="8">
    <location>
        <begin position="305"/>
        <end position="356"/>
    </location>
</feature>
<organism evidence="10">
    <name type="scientific">Ailuropoda melanoleuca</name>
    <name type="common">Giant panda</name>
    <dbReference type="NCBI Taxonomy" id="9646"/>
    <lineage>
        <taxon>Eukaryota</taxon>
        <taxon>Metazoa</taxon>
        <taxon>Chordata</taxon>
        <taxon>Craniata</taxon>
        <taxon>Vertebrata</taxon>
        <taxon>Euteleostomi</taxon>
        <taxon>Mammalia</taxon>
        <taxon>Eutheria</taxon>
        <taxon>Laurasiatheria</taxon>
        <taxon>Carnivora</taxon>
        <taxon>Caniformia</taxon>
        <taxon>Ursidae</taxon>
        <taxon>Ailuropoda</taxon>
    </lineage>
</organism>
<keyword evidence="2" id="KW-1003">Cell membrane</keyword>
<dbReference type="GO" id="GO:0004888">
    <property type="term" value="F:transmembrane signaling receptor activity"/>
    <property type="evidence" value="ECO:0007669"/>
    <property type="project" value="TreeGrafter"/>
</dbReference>
<evidence type="ECO:0000259" key="9">
    <source>
        <dbReference type="PROSITE" id="PS50835"/>
    </source>
</evidence>
<evidence type="ECO:0000256" key="3">
    <source>
        <dbReference type="ARBA" id="ARBA00022729"/>
    </source>
</evidence>
<evidence type="ECO:0000256" key="6">
    <source>
        <dbReference type="ARBA" id="ARBA00023180"/>
    </source>
</evidence>
<keyword evidence="6" id="KW-0325">Glycoprotein</keyword>
<protein>
    <recommendedName>
        <fullName evidence="9">Ig-like domain-containing protein</fullName>
    </recommendedName>
</protein>
<feature type="domain" description="Ig-like" evidence="9">
    <location>
        <begin position="727"/>
        <end position="814"/>
    </location>
</feature>
<dbReference type="InterPro" id="IPR050488">
    <property type="entry name" value="Ig_Fc_receptor"/>
</dbReference>
<feature type="non-terminal residue" evidence="10">
    <location>
        <position position="1"/>
    </location>
</feature>
<dbReference type="InterPro" id="IPR003598">
    <property type="entry name" value="Ig_sub2"/>
</dbReference>
<dbReference type="InterPro" id="IPR007110">
    <property type="entry name" value="Ig-like_dom"/>
</dbReference>
<reference evidence="10" key="1">
    <citation type="journal article" date="2010" name="Nature">
        <title>The sequence and de novo assembly of the giant panda genome.</title>
        <authorList>
            <person name="Li R."/>
            <person name="Fan W."/>
            <person name="Tian G."/>
            <person name="Zhu H."/>
            <person name="He L."/>
            <person name="Cai J."/>
            <person name="Huang Q."/>
            <person name="Cai Q."/>
            <person name="Li B."/>
            <person name="Bai Y."/>
            <person name="Zhang Z."/>
            <person name="Zhang Y."/>
            <person name="Wang W."/>
            <person name="Li J."/>
            <person name="Wei F."/>
            <person name="Li H."/>
            <person name="Jian M."/>
            <person name="Li J."/>
            <person name="Zhang Z."/>
            <person name="Nielsen R."/>
            <person name="Li D."/>
            <person name="Gu W."/>
            <person name="Yang Z."/>
            <person name="Xuan Z."/>
            <person name="Ryder O.A."/>
            <person name="Leung F.C."/>
            <person name="Zhou Y."/>
            <person name="Cao J."/>
            <person name="Sun X."/>
            <person name="Fu Y."/>
            <person name="Fang X."/>
            <person name="Guo X."/>
            <person name="Wang B."/>
            <person name="Hou R."/>
            <person name="Shen F."/>
            <person name="Mu B."/>
            <person name="Ni P."/>
            <person name="Lin R."/>
            <person name="Qian W."/>
            <person name="Wang G."/>
            <person name="Yu C."/>
            <person name="Nie W."/>
            <person name="Wang J."/>
            <person name="Wu Z."/>
            <person name="Liang H."/>
            <person name="Min J."/>
            <person name="Wu Q."/>
            <person name="Cheng S."/>
            <person name="Ruan J."/>
            <person name="Wang M."/>
            <person name="Shi Z."/>
            <person name="Wen M."/>
            <person name="Liu B."/>
            <person name="Ren X."/>
            <person name="Zheng H."/>
            <person name="Dong D."/>
            <person name="Cook K."/>
            <person name="Shan G."/>
            <person name="Zhang H."/>
            <person name="Kosiol C."/>
            <person name="Xie X."/>
            <person name="Lu Z."/>
            <person name="Zheng H."/>
            <person name="Li Y."/>
            <person name="Steiner C.C."/>
            <person name="Lam T.T."/>
            <person name="Lin S."/>
            <person name="Zhang Q."/>
            <person name="Li G."/>
            <person name="Tian J."/>
            <person name="Gong T."/>
            <person name="Liu H."/>
            <person name="Zhang D."/>
            <person name="Fang L."/>
            <person name="Ye C."/>
            <person name="Zhang J."/>
            <person name="Hu W."/>
            <person name="Xu A."/>
            <person name="Ren Y."/>
            <person name="Zhang G."/>
            <person name="Bruford M.W."/>
            <person name="Li Q."/>
            <person name="Ma L."/>
            <person name="Guo Y."/>
            <person name="An N."/>
            <person name="Hu Y."/>
            <person name="Zheng Y."/>
            <person name="Shi Y."/>
            <person name="Li Z."/>
            <person name="Liu Q."/>
            <person name="Chen Y."/>
            <person name="Zhao J."/>
            <person name="Qu N."/>
            <person name="Zhao S."/>
            <person name="Tian F."/>
            <person name="Wang X."/>
            <person name="Wang H."/>
            <person name="Xu L."/>
            <person name="Liu X."/>
            <person name="Vinar T."/>
            <person name="Wang Y."/>
            <person name="Lam T.W."/>
            <person name="Yiu S.M."/>
            <person name="Liu S."/>
            <person name="Zhang H."/>
            <person name="Li D."/>
            <person name="Huang Y."/>
            <person name="Wang X."/>
            <person name="Yang G."/>
            <person name="Jiang Z."/>
            <person name="Wang J."/>
            <person name="Qin N."/>
            <person name="Li L."/>
            <person name="Li J."/>
            <person name="Bolund L."/>
            <person name="Kristiansen K."/>
            <person name="Wong G.K."/>
            <person name="Olson M."/>
            <person name="Zhang X."/>
            <person name="Li S."/>
            <person name="Yang H."/>
            <person name="Wang J."/>
            <person name="Wang J."/>
        </authorList>
    </citation>
    <scope>NUCLEOTIDE SEQUENCE [LARGE SCALE GENOMIC DNA]</scope>
</reference>
<dbReference type="PANTHER" id="PTHR11481:SF68">
    <property type="entry name" value="FC RECEPTOR-LIKE PROTEIN 5"/>
    <property type="match status" value="1"/>
</dbReference>
<feature type="domain" description="Ig-like" evidence="9">
    <location>
        <begin position="355"/>
        <end position="440"/>
    </location>
</feature>
<dbReference type="GO" id="GO:0006955">
    <property type="term" value="P:immune response"/>
    <property type="evidence" value="ECO:0007669"/>
    <property type="project" value="TreeGrafter"/>
</dbReference>
<keyword evidence="3" id="KW-0732">Signal</keyword>
<feature type="domain" description="Ig-like" evidence="9">
    <location>
        <begin position="448"/>
        <end position="533"/>
    </location>
</feature>
<dbReference type="CDD" id="cd00096">
    <property type="entry name" value="Ig"/>
    <property type="match status" value="3"/>
</dbReference>
<dbReference type="GO" id="GO:0007166">
    <property type="term" value="P:cell surface receptor signaling pathway"/>
    <property type="evidence" value="ECO:0007669"/>
    <property type="project" value="TreeGrafter"/>
</dbReference>
<accession>D2I4F7</accession>
<dbReference type="InterPro" id="IPR003599">
    <property type="entry name" value="Ig_sub"/>
</dbReference>
<feature type="domain" description="Ig-like" evidence="9">
    <location>
        <begin position="634"/>
        <end position="721"/>
    </location>
</feature>
<evidence type="ECO:0000256" key="2">
    <source>
        <dbReference type="ARBA" id="ARBA00022475"/>
    </source>
</evidence>
<feature type="domain" description="Ig-like" evidence="9">
    <location>
        <begin position="6"/>
        <end position="84"/>
    </location>
</feature>
<keyword evidence="7" id="KW-0393">Immunoglobulin domain</keyword>
<name>D2I4F7_AILME</name>
<dbReference type="AlphaFoldDB" id="D2I4F7"/>
<dbReference type="SMART" id="SM00408">
    <property type="entry name" value="IGc2"/>
    <property type="match status" value="6"/>
</dbReference>
<dbReference type="SUPFAM" id="SSF48726">
    <property type="entry name" value="Immunoglobulin"/>
    <property type="match status" value="8"/>
</dbReference>